<evidence type="ECO:0000313" key="6">
    <source>
        <dbReference type="EMBL" id="KCV71090.1"/>
    </source>
</evidence>
<keyword evidence="2" id="KW-0963">Cytoplasm</keyword>
<dbReference type="PROSITE" id="PS50010">
    <property type="entry name" value="DH_2"/>
    <property type="match status" value="1"/>
</dbReference>
<evidence type="ECO:0000313" key="7">
    <source>
        <dbReference type="Proteomes" id="UP000030693"/>
    </source>
</evidence>
<evidence type="ECO:0000256" key="3">
    <source>
        <dbReference type="SAM" id="Coils"/>
    </source>
</evidence>
<evidence type="ECO:0000256" key="1">
    <source>
        <dbReference type="ARBA" id="ARBA00004496"/>
    </source>
</evidence>
<feature type="domain" description="DH" evidence="5">
    <location>
        <begin position="227"/>
        <end position="411"/>
    </location>
</feature>
<dbReference type="STRING" id="691883.A0A058ZA24"/>
<feature type="compositionally biased region" description="Basic and acidic residues" evidence="4">
    <location>
        <begin position="635"/>
        <end position="644"/>
    </location>
</feature>
<dbReference type="GO" id="GO:0035556">
    <property type="term" value="P:intracellular signal transduction"/>
    <property type="evidence" value="ECO:0007669"/>
    <property type="project" value="InterPro"/>
</dbReference>
<feature type="compositionally biased region" description="Low complexity" evidence="4">
    <location>
        <begin position="131"/>
        <end position="151"/>
    </location>
</feature>
<feature type="region of interest" description="Disordered" evidence="4">
    <location>
        <begin position="620"/>
        <end position="644"/>
    </location>
</feature>
<dbReference type="PANTHER" id="PTHR46006:SF6">
    <property type="entry name" value="INTERSECTIN-2 ISOFORM X1"/>
    <property type="match status" value="1"/>
</dbReference>
<keyword evidence="7" id="KW-1185">Reference proteome</keyword>
<dbReference type="AlphaFoldDB" id="A0A058ZA24"/>
<dbReference type="InterPro" id="IPR036028">
    <property type="entry name" value="SH3-like_dom_sf"/>
</dbReference>
<dbReference type="InterPro" id="IPR035899">
    <property type="entry name" value="DBL_dom_sf"/>
</dbReference>
<feature type="compositionally biased region" description="Pro residues" evidence="4">
    <location>
        <begin position="17"/>
        <end position="29"/>
    </location>
</feature>
<feature type="coiled-coil region" evidence="3">
    <location>
        <begin position="47"/>
        <end position="74"/>
    </location>
</feature>
<dbReference type="CDD" id="cd00160">
    <property type="entry name" value="RhoGEF"/>
    <property type="match status" value="1"/>
</dbReference>
<feature type="region of interest" description="Disordered" evidence="4">
    <location>
        <begin position="74"/>
        <end position="95"/>
    </location>
</feature>
<dbReference type="Pfam" id="PF00621">
    <property type="entry name" value="RhoGEF"/>
    <property type="match status" value="1"/>
</dbReference>
<dbReference type="OrthoDB" id="1716625at2759"/>
<comment type="subcellular location">
    <subcellularLocation>
        <location evidence="1">Cytoplasm</location>
    </subcellularLocation>
</comment>
<dbReference type="SUPFAM" id="SSF50044">
    <property type="entry name" value="SH3-domain"/>
    <property type="match status" value="1"/>
</dbReference>
<feature type="coiled-coil region" evidence="3">
    <location>
        <begin position="394"/>
        <end position="421"/>
    </location>
</feature>
<evidence type="ECO:0000259" key="5">
    <source>
        <dbReference type="PROSITE" id="PS50010"/>
    </source>
</evidence>
<feature type="region of interest" description="Disordered" evidence="4">
    <location>
        <begin position="1"/>
        <end position="35"/>
    </location>
</feature>
<dbReference type="eggNOG" id="KOG4305">
    <property type="taxonomic scope" value="Eukaryota"/>
</dbReference>
<dbReference type="EMBL" id="KB932203">
    <property type="protein sequence ID" value="KCV71090.1"/>
    <property type="molecule type" value="Genomic_DNA"/>
</dbReference>
<proteinExistence type="predicted"/>
<keyword evidence="3" id="KW-0175">Coiled coil</keyword>
<dbReference type="Gene3D" id="1.20.900.10">
    <property type="entry name" value="Dbl homology (DH) domain"/>
    <property type="match status" value="1"/>
</dbReference>
<name>A0A058ZA24_FONAL</name>
<dbReference type="SUPFAM" id="SSF48065">
    <property type="entry name" value="DBL homology domain (DH-domain)"/>
    <property type="match status" value="1"/>
</dbReference>
<evidence type="ECO:0000256" key="4">
    <source>
        <dbReference type="SAM" id="MobiDB-lite"/>
    </source>
</evidence>
<feature type="region of interest" description="Disordered" evidence="4">
    <location>
        <begin position="767"/>
        <end position="818"/>
    </location>
</feature>
<dbReference type="PANTHER" id="PTHR46006">
    <property type="entry name" value="RHO GUANINE NUCLEOTIDE EXCHANGE FACTOR AT 64C, ISOFORM A"/>
    <property type="match status" value="1"/>
</dbReference>
<dbReference type="RefSeq" id="XP_009494214.1">
    <property type="nucleotide sequence ID" value="XM_009495939.1"/>
</dbReference>
<sequence>MFAQPPPAAAAAAGFGAPPPGFGAPPPAGAGPADTPASLMDRLDAMEQTILQRLAEVEARVAAVERQAASITTTLLGPPSASSPATPATPVAGQPAEAPAGMLKIVQQLGSQLAHLQKSLDQMGAQGFDPHAASHAGGSDSSSIHSTESASPGGLKMMFGRKPLNRRSTGSLPYRSGGKGSDSLEEAAGSYEASAPAPAPVSSRKRWFNTDHAASVDITTLDTAEVKRQDVAYEFVDSEADYVRDLKIMLEVYKQKIVEAACISEAEVHSLFHNAEALLEANEAFAERLAARRRETPVVIHIAELLTEALPSFEPYIEYCSNHPVAVEVLSGLLRAGGAFKTQTEALWNDNPDTRRLSLESYLIKPVQRICKYPLLLRELSRSMTEEHPDFVHTQTATARIEELLSRINSATRQAANARRFAGLIEQLDLPQDVRSFELAHPGRELLAALAVRQSVVPPTGSSGPKKLMEDRQVFVFNDVLISCRADPATVPLTAGASPRPVSASGGRLILCDSISLAVVNCEPISASYGINNKSSAVSVLGGDSGSHSFHTPASFIIHLPASKETIEFVLPSEDERDSAVRLIKGAIVKLVEADPTKLINNNLNGLPLRRSAAYIPPDAGAAGGAGATQQRSRFARDKDKERPSYWTDKSSGLVFLRGSEWLKDNPTSFPSPAIIENETELVYVATSDHMPQNQFEIRCERGSYLIVTNQCASDYWKVEMKDVIGYVRSSGLKKVENSTVSAIIEQLKKSHQPSVSSCQLLPAPASALAGDDPGSSRRFGLRRRNSTNNPNPPGALFPPMATSAADRRRSTGISSSDIPKYQALGRTWIRALNPGHATRPTEPTHYFYCPDTYETSWDLPKEDPATLDKFYKWYSRQVPHAPGWYEIEMAPDSADLPPAHLAASGPYFFNPTTRQTAWTLPPSAGGAPGSSPAI</sequence>
<dbReference type="GO" id="GO:0035025">
    <property type="term" value="P:positive regulation of Rho protein signal transduction"/>
    <property type="evidence" value="ECO:0007669"/>
    <property type="project" value="TreeGrafter"/>
</dbReference>
<dbReference type="PROSITE" id="PS00741">
    <property type="entry name" value="DH_1"/>
    <property type="match status" value="1"/>
</dbReference>
<dbReference type="SMART" id="SM00325">
    <property type="entry name" value="RhoGEF"/>
    <property type="match status" value="1"/>
</dbReference>
<feature type="compositionally biased region" description="Low complexity" evidence="4">
    <location>
        <begin position="74"/>
        <end position="90"/>
    </location>
</feature>
<dbReference type="GO" id="GO:0005737">
    <property type="term" value="C:cytoplasm"/>
    <property type="evidence" value="ECO:0007669"/>
    <property type="project" value="UniProtKB-SubCell"/>
</dbReference>
<dbReference type="GeneID" id="20526764"/>
<dbReference type="InterPro" id="IPR051480">
    <property type="entry name" value="Endocytic_GEF_Adapter"/>
</dbReference>
<dbReference type="GO" id="GO:0005085">
    <property type="term" value="F:guanyl-nucleotide exchange factor activity"/>
    <property type="evidence" value="ECO:0007669"/>
    <property type="project" value="InterPro"/>
</dbReference>
<accession>A0A058ZA24</accession>
<organism evidence="6">
    <name type="scientific">Fonticula alba</name>
    <name type="common">Slime mold</name>
    <dbReference type="NCBI Taxonomy" id="691883"/>
    <lineage>
        <taxon>Eukaryota</taxon>
        <taxon>Rotosphaerida</taxon>
        <taxon>Fonticulaceae</taxon>
        <taxon>Fonticula</taxon>
    </lineage>
</organism>
<evidence type="ECO:0000256" key="2">
    <source>
        <dbReference type="ARBA" id="ARBA00022490"/>
    </source>
</evidence>
<feature type="compositionally biased region" description="Low complexity" evidence="4">
    <location>
        <begin position="186"/>
        <end position="202"/>
    </location>
</feature>
<protein>
    <recommendedName>
        <fullName evidence="5">DH domain-containing protein</fullName>
    </recommendedName>
</protein>
<dbReference type="InterPro" id="IPR000219">
    <property type="entry name" value="DH_dom"/>
</dbReference>
<dbReference type="Proteomes" id="UP000030693">
    <property type="component" value="Unassembled WGS sequence"/>
</dbReference>
<reference evidence="6" key="1">
    <citation type="submission" date="2013-04" db="EMBL/GenBank/DDBJ databases">
        <title>The Genome Sequence of Fonticula alba ATCC 38817.</title>
        <authorList>
            <consortium name="The Broad Institute Genomics Platform"/>
            <person name="Russ C."/>
            <person name="Cuomo C."/>
            <person name="Burger G."/>
            <person name="Gray M.W."/>
            <person name="Holland P.W.H."/>
            <person name="King N."/>
            <person name="Lang F.B.F."/>
            <person name="Roger A.J."/>
            <person name="Ruiz-Trillo I."/>
            <person name="Brown M."/>
            <person name="Walker B."/>
            <person name="Young S."/>
            <person name="Zeng Q."/>
            <person name="Gargeya S."/>
            <person name="Fitzgerald M."/>
            <person name="Haas B."/>
            <person name="Abouelleil A."/>
            <person name="Allen A.W."/>
            <person name="Alvarado L."/>
            <person name="Arachchi H.M."/>
            <person name="Berlin A.M."/>
            <person name="Chapman S.B."/>
            <person name="Gainer-Dewar J."/>
            <person name="Goldberg J."/>
            <person name="Griggs A."/>
            <person name="Gujja S."/>
            <person name="Hansen M."/>
            <person name="Howarth C."/>
            <person name="Imamovic A."/>
            <person name="Ireland A."/>
            <person name="Larimer J."/>
            <person name="McCowan C."/>
            <person name="Murphy C."/>
            <person name="Pearson M."/>
            <person name="Poon T.W."/>
            <person name="Priest M."/>
            <person name="Roberts A."/>
            <person name="Saif S."/>
            <person name="Shea T."/>
            <person name="Sisk P."/>
            <person name="Sykes S."/>
            <person name="Wortman J."/>
            <person name="Nusbaum C."/>
            <person name="Birren B."/>
        </authorList>
    </citation>
    <scope>NUCLEOTIDE SEQUENCE [LARGE SCALE GENOMIC DNA]</scope>
    <source>
        <strain evidence="6">ATCC 38817</strain>
    </source>
</reference>
<feature type="region of interest" description="Disordered" evidence="4">
    <location>
        <begin position="125"/>
        <end position="203"/>
    </location>
</feature>
<dbReference type="InterPro" id="IPR001331">
    <property type="entry name" value="GDS_CDC24_CS"/>
</dbReference>
<gene>
    <name evidence="6" type="ORF">H696_02039</name>
</gene>